<dbReference type="Pfam" id="PF02906">
    <property type="entry name" value="Fe_hyd_lg_C"/>
    <property type="match status" value="1"/>
</dbReference>
<dbReference type="EMBL" id="FQVY01000002">
    <property type="protein sequence ID" value="SHG18800.1"/>
    <property type="molecule type" value="Genomic_DNA"/>
</dbReference>
<dbReference type="CDD" id="cd10549">
    <property type="entry name" value="MtMvhB_like"/>
    <property type="match status" value="1"/>
</dbReference>
<reference evidence="5 8" key="3">
    <citation type="journal article" date="2019" name="Nat. Med.">
        <title>A library of human gut bacterial isolates paired with longitudinal multiomics data enables mechanistic microbiome research.</title>
        <authorList>
            <person name="Poyet M."/>
            <person name="Groussin M."/>
            <person name="Gibbons S.M."/>
            <person name="Avila-Pacheco J."/>
            <person name="Jiang X."/>
            <person name="Kearney S.M."/>
            <person name="Perrotta A.R."/>
            <person name="Berdy B."/>
            <person name="Zhao S."/>
            <person name="Lieberman T.D."/>
            <person name="Swanson P.K."/>
            <person name="Smith M."/>
            <person name="Roesemann S."/>
            <person name="Alexander J.E."/>
            <person name="Rich S.A."/>
            <person name="Livny J."/>
            <person name="Vlamakis H."/>
            <person name="Clish C."/>
            <person name="Bullock K."/>
            <person name="Deik A."/>
            <person name="Scott J."/>
            <person name="Pierce K.A."/>
            <person name="Xavier R.J."/>
            <person name="Alm E.J."/>
        </authorList>
    </citation>
    <scope>NUCLEOTIDE SEQUENCE [LARGE SCALE GENOMIC DNA]</scope>
    <source>
        <strain evidence="5 8">BIOML-A2</strain>
    </source>
</reference>
<proteinExistence type="predicted"/>
<dbReference type="PROSITE" id="PS51379">
    <property type="entry name" value="4FE4S_FER_2"/>
    <property type="match status" value="2"/>
</dbReference>
<keyword evidence="2" id="KW-0408">Iron</keyword>
<dbReference type="InterPro" id="IPR027631">
    <property type="entry name" value="Mono_FeFe_hydrog"/>
</dbReference>
<keyword evidence="3" id="KW-0411">Iron-sulfur</keyword>
<dbReference type="Gene3D" id="3.40.950.10">
    <property type="entry name" value="Fe-only Hydrogenase (Larger Subunit), Chain L, domain 3"/>
    <property type="match status" value="1"/>
</dbReference>
<gene>
    <name evidence="5" type="ORF">GT747_11255</name>
    <name evidence="6" type="ORF">SAMN05444424_1797</name>
</gene>
<dbReference type="PROSITE" id="PS00198">
    <property type="entry name" value="4FE4S_FER_1"/>
    <property type="match status" value="1"/>
</dbReference>
<dbReference type="SUPFAM" id="SSF53920">
    <property type="entry name" value="Fe-only hydrogenase"/>
    <property type="match status" value="1"/>
</dbReference>
<evidence type="ECO:0000313" key="7">
    <source>
        <dbReference type="Proteomes" id="UP000184089"/>
    </source>
</evidence>
<reference evidence="6" key="1">
    <citation type="submission" date="2016-11" db="EMBL/GenBank/DDBJ databases">
        <authorList>
            <person name="Varghese N."/>
            <person name="Submissions S."/>
        </authorList>
    </citation>
    <scope>NUCLEOTIDE SEQUENCE</scope>
    <source>
        <strain evidence="6">DSM 4029</strain>
    </source>
</reference>
<dbReference type="InterPro" id="IPR017900">
    <property type="entry name" value="4Fe4S_Fe_S_CS"/>
</dbReference>
<feature type="domain" description="4Fe-4S ferredoxin-type" evidence="4">
    <location>
        <begin position="141"/>
        <end position="170"/>
    </location>
</feature>
<dbReference type="InterPro" id="IPR009016">
    <property type="entry name" value="Fe_hydrogenase"/>
</dbReference>
<sequence>MRGVYTPVTKIRRQIFTEIARLAFEGWSHEKVEELPYKIISGEIPQYRDSVFKERAIVGERLRLAMGLPLRDINDNAPISKGLSDDMLINQAYELPLINVIPFACNACPETSYMVTDNCRHCLAHPCVSVCPVSAIQFTAEGTVIDQDKCLKCGRCKEVCPYSAIVKYDRPCAAACGVKAIGSDHLGRAKIDYDKCVACGQCIVSCPFGAITDKSQLFQLATALKEGVPVVAEVAPSFVGQFGPAATPDKVKAALKLIGFADVVEVGWGADRGTVEEVHHYAKHVATGEARFLATSCCPAWSVMAKNEFPEISQYLSQAYTPMVETARHVKKTHPDHKVAFIGPCSAKKLEAMRRTIRSDVDYVITFEELMGMFAAKDVDFGEIEGEPFADAAPEGRGYAVSGGVAGAIANGVHKLYPEVEVKMDRAEGLANCKKMLAIAKAGKREGYLMEGMACVGGCVAGPGTLQPINKATAAVNKFKAESPIDLFEGEGEEDQ</sequence>
<dbReference type="SUPFAM" id="SSF54862">
    <property type="entry name" value="4Fe-4S ferredoxins"/>
    <property type="match status" value="1"/>
</dbReference>
<dbReference type="GO" id="GO:0046872">
    <property type="term" value="F:metal ion binding"/>
    <property type="evidence" value="ECO:0007669"/>
    <property type="project" value="UniProtKB-KW"/>
</dbReference>
<dbReference type="InterPro" id="IPR004108">
    <property type="entry name" value="Fe_hydrogenase_lsu_C"/>
</dbReference>
<dbReference type="Pfam" id="PF25160">
    <property type="entry name" value="LdpA_Fe-S-bd"/>
    <property type="match status" value="1"/>
</dbReference>
<evidence type="ECO:0000313" key="6">
    <source>
        <dbReference type="EMBL" id="SHG18800.1"/>
    </source>
</evidence>
<evidence type="ECO:0000313" key="8">
    <source>
        <dbReference type="Proteomes" id="UP000474718"/>
    </source>
</evidence>
<evidence type="ECO:0000256" key="1">
    <source>
        <dbReference type="ARBA" id="ARBA00022723"/>
    </source>
</evidence>
<dbReference type="InterPro" id="IPR017896">
    <property type="entry name" value="4Fe4S_Fe-S-bd"/>
</dbReference>
<dbReference type="NCBIfam" id="TIGR04105">
    <property type="entry name" value="FeFe_hydrog_B1"/>
    <property type="match status" value="1"/>
</dbReference>
<dbReference type="Pfam" id="PF00037">
    <property type="entry name" value="Fer4"/>
    <property type="match status" value="1"/>
</dbReference>
<name>A0AAQ1MDN2_9FIRM</name>
<dbReference type="AlphaFoldDB" id="A0AAQ1MDN2"/>
<dbReference type="GO" id="GO:0051536">
    <property type="term" value="F:iron-sulfur cluster binding"/>
    <property type="evidence" value="ECO:0007669"/>
    <property type="project" value="UniProtKB-KW"/>
</dbReference>
<dbReference type="InterPro" id="IPR057431">
    <property type="entry name" value="LdpA_Fe-S-bd"/>
</dbReference>
<evidence type="ECO:0000313" key="5">
    <source>
        <dbReference type="EMBL" id="MZL70330.1"/>
    </source>
</evidence>
<dbReference type="Proteomes" id="UP000184089">
    <property type="component" value="Unassembled WGS sequence"/>
</dbReference>
<organism evidence="6 7">
    <name type="scientific">Bittarella massiliensis</name>
    <name type="common">ex Durand et al. 2017</name>
    <dbReference type="NCBI Taxonomy" id="1720313"/>
    <lineage>
        <taxon>Bacteria</taxon>
        <taxon>Bacillati</taxon>
        <taxon>Bacillota</taxon>
        <taxon>Clostridia</taxon>
        <taxon>Eubacteriales</taxon>
        <taxon>Oscillospiraceae</taxon>
        <taxon>Bittarella (ex Durand et al. 2017)</taxon>
    </lineage>
</organism>
<dbReference type="Proteomes" id="UP000474718">
    <property type="component" value="Unassembled WGS sequence"/>
</dbReference>
<evidence type="ECO:0000256" key="2">
    <source>
        <dbReference type="ARBA" id="ARBA00023004"/>
    </source>
</evidence>
<dbReference type="RefSeq" id="WP_021658148.1">
    <property type="nucleotide sequence ID" value="NZ_FQVY01000002.1"/>
</dbReference>
<reference evidence="7" key="2">
    <citation type="submission" date="2016-11" db="EMBL/GenBank/DDBJ databases">
        <authorList>
            <person name="Jaros S."/>
            <person name="Januszkiewicz K."/>
            <person name="Wedrychowicz H."/>
        </authorList>
    </citation>
    <scope>NUCLEOTIDE SEQUENCE [LARGE SCALE GENOMIC DNA]</scope>
    <source>
        <strain evidence="7">DSM 4029</strain>
    </source>
</reference>
<evidence type="ECO:0000259" key="4">
    <source>
        <dbReference type="PROSITE" id="PS51379"/>
    </source>
</evidence>
<keyword evidence="8" id="KW-1185">Reference proteome</keyword>
<protein>
    <submittedName>
        <fullName evidence="5">4Fe-4S dicluster domain-containing protein</fullName>
    </submittedName>
    <submittedName>
        <fullName evidence="6">[FeFe] hydrogenase, group B1/B3</fullName>
    </submittedName>
</protein>
<accession>A0AAQ1MDN2</accession>
<dbReference type="PANTHER" id="PTHR11615">
    <property type="entry name" value="NITRATE, FORMATE, IRON DEHYDROGENASE"/>
    <property type="match status" value="1"/>
</dbReference>
<keyword evidence="1" id="KW-0479">Metal-binding</keyword>
<comment type="caution">
    <text evidence="6">The sequence shown here is derived from an EMBL/GenBank/DDBJ whole genome shotgun (WGS) entry which is preliminary data.</text>
</comment>
<evidence type="ECO:0000256" key="3">
    <source>
        <dbReference type="ARBA" id="ARBA00023014"/>
    </source>
</evidence>
<feature type="domain" description="4Fe-4S ferredoxin-type" evidence="4">
    <location>
        <begin position="187"/>
        <end position="216"/>
    </location>
</feature>
<dbReference type="EMBL" id="WWVX01000008">
    <property type="protein sequence ID" value="MZL70330.1"/>
    <property type="molecule type" value="Genomic_DNA"/>
</dbReference>
<dbReference type="InterPro" id="IPR050340">
    <property type="entry name" value="Cytosolic_Fe-S_CAF"/>
</dbReference>
<dbReference type="Gene3D" id="3.30.70.20">
    <property type="match status" value="2"/>
</dbReference>